<protein>
    <submittedName>
        <fullName evidence="5">Phage integrase family protein</fullName>
    </submittedName>
</protein>
<dbReference type="InterPro" id="IPR011010">
    <property type="entry name" value="DNA_brk_join_enz"/>
</dbReference>
<gene>
    <name evidence="5" type="ORF">SAMN02745941_03521</name>
</gene>
<proteinExistence type="predicted"/>
<dbReference type="EMBL" id="FQXU01000012">
    <property type="protein sequence ID" value="SHI29050.1"/>
    <property type="molecule type" value="Genomic_DNA"/>
</dbReference>
<dbReference type="GO" id="GO:0015074">
    <property type="term" value="P:DNA integration"/>
    <property type="evidence" value="ECO:0007669"/>
    <property type="project" value="UniProtKB-KW"/>
</dbReference>
<sequence length="199" mass="23247">MGRDASEKIKYLTQQEASRLFNSIKNSRGIHSIRDLAIFRVAYRCGLRASEIALLRLEDYNISKGEIYCKRLKGSKNNTIRLDSITKEIVDKHITIANIHIDSEALFKSQKDKPISRHTLDYLMKKYCATADIDDKKKHHFHALKHSTAVHLAESDMDIKELQWWLGHKSISNTEIYFQFTTRQQEKMYAKLEEKSEMV</sequence>
<name>A0A1M5ZXT3_9CLOT</name>
<dbReference type="InterPro" id="IPR002104">
    <property type="entry name" value="Integrase_catalytic"/>
</dbReference>
<evidence type="ECO:0000313" key="5">
    <source>
        <dbReference type="EMBL" id="SHI29050.1"/>
    </source>
</evidence>
<evidence type="ECO:0000313" key="6">
    <source>
        <dbReference type="Proteomes" id="UP000184241"/>
    </source>
</evidence>
<dbReference type="SUPFAM" id="SSF56349">
    <property type="entry name" value="DNA breaking-rejoining enzymes"/>
    <property type="match status" value="1"/>
</dbReference>
<dbReference type="PANTHER" id="PTHR30349">
    <property type="entry name" value="PHAGE INTEGRASE-RELATED"/>
    <property type="match status" value="1"/>
</dbReference>
<evidence type="ECO:0000256" key="1">
    <source>
        <dbReference type="ARBA" id="ARBA00004496"/>
    </source>
</evidence>
<organism evidence="5 6">
    <name type="scientific">Clostridium intestinale DSM 6191</name>
    <dbReference type="NCBI Taxonomy" id="1121320"/>
    <lineage>
        <taxon>Bacteria</taxon>
        <taxon>Bacillati</taxon>
        <taxon>Bacillota</taxon>
        <taxon>Clostridia</taxon>
        <taxon>Eubacteriales</taxon>
        <taxon>Clostridiaceae</taxon>
        <taxon>Clostridium</taxon>
    </lineage>
</organism>
<dbReference type="RefSeq" id="WP_021803886.1">
    <property type="nucleotide sequence ID" value="NZ_FQXU01000012.1"/>
</dbReference>
<keyword evidence="3" id="KW-0233">DNA recombination</keyword>
<feature type="domain" description="Tyr recombinase" evidence="4">
    <location>
        <begin position="7"/>
        <end position="190"/>
    </location>
</feature>
<evidence type="ECO:0000256" key="3">
    <source>
        <dbReference type="ARBA" id="ARBA00023172"/>
    </source>
</evidence>
<evidence type="ECO:0000256" key="2">
    <source>
        <dbReference type="ARBA" id="ARBA00022908"/>
    </source>
</evidence>
<reference evidence="5 6" key="1">
    <citation type="submission" date="2016-11" db="EMBL/GenBank/DDBJ databases">
        <authorList>
            <person name="Jaros S."/>
            <person name="Januszkiewicz K."/>
            <person name="Wedrychowicz H."/>
        </authorList>
    </citation>
    <scope>NUCLEOTIDE SEQUENCE [LARGE SCALE GENOMIC DNA]</scope>
    <source>
        <strain evidence="5 6">DSM 6191</strain>
    </source>
</reference>
<dbReference type="GO" id="GO:0005737">
    <property type="term" value="C:cytoplasm"/>
    <property type="evidence" value="ECO:0007669"/>
    <property type="project" value="UniProtKB-SubCell"/>
</dbReference>
<comment type="subcellular location">
    <subcellularLocation>
        <location evidence="1">Cytoplasm</location>
    </subcellularLocation>
</comment>
<dbReference type="GO" id="GO:0006310">
    <property type="term" value="P:DNA recombination"/>
    <property type="evidence" value="ECO:0007669"/>
    <property type="project" value="UniProtKB-KW"/>
</dbReference>
<dbReference type="AlphaFoldDB" id="A0A1M5ZXT3"/>
<dbReference type="Pfam" id="PF00589">
    <property type="entry name" value="Phage_integrase"/>
    <property type="match status" value="1"/>
</dbReference>
<dbReference type="InterPro" id="IPR013762">
    <property type="entry name" value="Integrase-like_cat_sf"/>
</dbReference>
<dbReference type="InterPro" id="IPR050090">
    <property type="entry name" value="Tyrosine_recombinase_XerCD"/>
</dbReference>
<dbReference type="PANTHER" id="PTHR30349:SF77">
    <property type="entry name" value="TYROSINE RECOMBINASE XERC"/>
    <property type="match status" value="1"/>
</dbReference>
<dbReference type="GO" id="GO:0003677">
    <property type="term" value="F:DNA binding"/>
    <property type="evidence" value="ECO:0007669"/>
    <property type="project" value="InterPro"/>
</dbReference>
<dbReference type="Proteomes" id="UP000184241">
    <property type="component" value="Unassembled WGS sequence"/>
</dbReference>
<dbReference type="PROSITE" id="PS51898">
    <property type="entry name" value="TYR_RECOMBINASE"/>
    <property type="match status" value="1"/>
</dbReference>
<dbReference type="Gene3D" id="1.10.443.10">
    <property type="entry name" value="Intergrase catalytic core"/>
    <property type="match status" value="1"/>
</dbReference>
<evidence type="ECO:0000259" key="4">
    <source>
        <dbReference type="PROSITE" id="PS51898"/>
    </source>
</evidence>
<keyword evidence="2" id="KW-0229">DNA integration</keyword>
<accession>A0A1M5ZXT3</accession>